<keyword evidence="2" id="KW-1185">Reference proteome</keyword>
<sequence length="513" mass="56309">MLGIEAHSKHCGLRDRQADNGYSLQQKLSRECYYPEPAPRRRRHGHFRYMTGPSCFSYSTHHPFPPAPLYDIGLTSPVSVPPFHTENDVVLPLSSPSSIDTSQANLDSAIDQLLGLEPGSPTSPGHVSFNGDVCTTPKRLSAEAFEFDMDVFDVDITKSAPPSPIGTVDSMSCQISPRDNLAHSHKETAAKSEEPAKQSLSADFSAADLYGLPELVAQQANTQSKKKVTETIAELSKIFSQPAGRAPLHGAEGDEFHWWLQEDDDTHAALNPALQAVIASWSDESLIGDNLASAIFTLRDLHLNGSTQNPKSMTAEERALSERCARFAYAMEVSYAISKGVPPMLDYEWMGSLAATKECEDDLLFTECSFAELLHSILREQYSPGARRRSTSSLPGAEQLRAGRQRLNTWRSSLTPTLRSAIRNGPREAWATGSSESHSRVFRVFAQYHRAMFFIYGPWIAPLASAAIDPGSLAETTRDQCTQQCIESACAFIVAADGFVSRNGVLDRYPIPP</sequence>
<evidence type="ECO:0000313" key="1">
    <source>
        <dbReference type="EMBL" id="KAF6815785.1"/>
    </source>
</evidence>
<proteinExistence type="predicted"/>
<dbReference type="AlphaFoldDB" id="A0A8H6JMK7"/>
<organism evidence="1 2">
    <name type="scientific">Colletotrichum plurivorum</name>
    <dbReference type="NCBI Taxonomy" id="2175906"/>
    <lineage>
        <taxon>Eukaryota</taxon>
        <taxon>Fungi</taxon>
        <taxon>Dikarya</taxon>
        <taxon>Ascomycota</taxon>
        <taxon>Pezizomycotina</taxon>
        <taxon>Sordariomycetes</taxon>
        <taxon>Hypocreomycetidae</taxon>
        <taxon>Glomerellales</taxon>
        <taxon>Glomerellaceae</taxon>
        <taxon>Colletotrichum</taxon>
        <taxon>Colletotrichum orchidearum species complex</taxon>
    </lineage>
</organism>
<dbReference type="Proteomes" id="UP000654918">
    <property type="component" value="Unassembled WGS sequence"/>
</dbReference>
<evidence type="ECO:0000313" key="2">
    <source>
        <dbReference type="Proteomes" id="UP000654918"/>
    </source>
</evidence>
<protein>
    <submittedName>
        <fullName evidence="1">Uncharacterized protein</fullName>
    </submittedName>
</protein>
<comment type="caution">
    <text evidence="1">The sequence shown here is derived from an EMBL/GenBank/DDBJ whole genome shotgun (WGS) entry which is preliminary data.</text>
</comment>
<dbReference type="EMBL" id="WIGO01000349">
    <property type="protein sequence ID" value="KAF6815785.1"/>
    <property type="molecule type" value="Genomic_DNA"/>
</dbReference>
<dbReference type="CDD" id="cd12148">
    <property type="entry name" value="fungal_TF_MHR"/>
    <property type="match status" value="1"/>
</dbReference>
<accession>A0A8H6JMK7</accession>
<name>A0A8H6JMK7_9PEZI</name>
<reference evidence="1" key="1">
    <citation type="journal article" date="2020" name="Phytopathology">
        <title>Genome Sequence Resources of Colletotrichum truncatum, C. plurivorum, C. musicola, and C. sojae: Four Species Pathogenic to Soybean (Glycine max).</title>
        <authorList>
            <person name="Rogerio F."/>
            <person name="Boufleur T.R."/>
            <person name="Ciampi-Guillardi M."/>
            <person name="Sukno S.A."/>
            <person name="Thon M.R."/>
            <person name="Massola Junior N.S."/>
            <person name="Baroncelli R."/>
        </authorList>
    </citation>
    <scope>NUCLEOTIDE SEQUENCE</scope>
    <source>
        <strain evidence="1">LFN00145</strain>
    </source>
</reference>
<gene>
    <name evidence="1" type="ORF">CPLU01_14035</name>
</gene>